<dbReference type="OrthoDB" id="1879366at2759"/>
<gene>
    <name evidence="7" type="ORF">MVEN_00853200</name>
</gene>
<dbReference type="InterPro" id="IPR047109">
    <property type="entry name" value="CAD-like"/>
</dbReference>
<evidence type="ECO:0000256" key="5">
    <source>
        <dbReference type="RuleBase" id="RU361277"/>
    </source>
</evidence>
<evidence type="ECO:0000256" key="4">
    <source>
        <dbReference type="ARBA" id="ARBA00023002"/>
    </source>
</evidence>
<dbReference type="InterPro" id="IPR020843">
    <property type="entry name" value="ER"/>
</dbReference>
<dbReference type="CDD" id="cd05283">
    <property type="entry name" value="CAD1"/>
    <property type="match status" value="1"/>
</dbReference>
<comment type="caution">
    <text evidence="7">The sequence shown here is derived from an EMBL/GenBank/DDBJ whole genome shotgun (WGS) entry which is preliminary data.</text>
</comment>
<keyword evidence="8" id="KW-1185">Reference proteome</keyword>
<name>A0A8H6YGD3_9AGAR</name>
<keyword evidence="3 5" id="KW-0862">Zinc</keyword>
<dbReference type="SUPFAM" id="SSF50129">
    <property type="entry name" value="GroES-like"/>
    <property type="match status" value="1"/>
</dbReference>
<dbReference type="PANTHER" id="PTHR42683">
    <property type="entry name" value="ALDEHYDE REDUCTASE"/>
    <property type="match status" value="1"/>
</dbReference>
<keyword evidence="4" id="KW-0560">Oxidoreductase</keyword>
<accession>A0A8H6YGD3</accession>
<dbReference type="InterPro" id="IPR011032">
    <property type="entry name" value="GroES-like_sf"/>
</dbReference>
<dbReference type="Gene3D" id="3.90.180.10">
    <property type="entry name" value="Medium-chain alcohol dehydrogenases, catalytic domain"/>
    <property type="match status" value="1"/>
</dbReference>
<dbReference type="InterPro" id="IPR036291">
    <property type="entry name" value="NAD(P)-bd_dom_sf"/>
</dbReference>
<dbReference type="SUPFAM" id="SSF51735">
    <property type="entry name" value="NAD(P)-binding Rossmann-fold domains"/>
    <property type="match status" value="1"/>
</dbReference>
<dbReference type="InterPro" id="IPR013154">
    <property type="entry name" value="ADH-like_N"/>
</dbReference>
<comment type="cofactor">
    <cofactor evidence="1 5">
        <name>Zn(2+)</name>
        <dbReference type="ChEBI" id="CHEBI:29105"/>
    </cofactor>
</comment>
<dbReference type="GO" id="GO:0008270">
    <property type="term" value="F:zinc ion binding"/>
    <property type="evidence" value="ECO:0007669"/>
    <property type="project" value="InterPro"/>
</dbReference>
<reference evidence="7" key="1">
    <citation type="submission" date="2020-05" db="EMBL/GenBank/DDBJ databases">
        <title>Mycena genomes resolve the evolution of fungal bioluminescence.</title>
        <authorList>
            <person name="Tsai I.J."/>
        </authorList>
    </citation>
    <scope>NUCLEOTIDE SEQUENCE</scope>
    <source>
        <strain evidence="7">CCC161011</strain>
    </source>
</reference>
<dbReference type="EMBL" id="JACAZI010000006">
    <property type="protein sequence ID" value="KAF7358057.1"/>
    <property type="molecule type" value="Genomic_DNA"/>
</dbReference>
<dbReference type="InterPro" id="IPR013149">
    <property type="entry name" value="ADH-like_C"/>
</dbReference>
<dbReference type="AlphaFoldDB" id="A0A8H6YGD3"/>
<dbReference type="InterPro" id="IPR002328">
    <property type="entry name" value="ADH_Zn_CS"/>
</dbReference>
<keyword evidence="2 5" id="KW-0479">Metal-binding</keyword>
<evidence type="ECO:0000256" key="2">
    <source>
        <dbReference type="ARBA" id="ARBA00022723"/>
    </source>
</evidence>
<sequence>MRPPEKIASVHPFQFKSRLQTSMLVTQISSHISQSHMSIEFTVFKGSANGGIVQSRTQRAAPTGNQVLVKITHSGICGSDEHFKHADMVLGHEGVGTVLQIGESVSQFKVGDIVGWGLLHKTCGRCEQCEIGDDQYCANVEHYGAHNLDQGSFGSHAIWDASFLFKIPVGMAPEDAAPLMCGGATVYNVIESYNIRPTDRVGVVGIGGLGHLAIQFLVKMGASVVVFSSTESKREEAVRLGATEFYATKDVERLEMPAKLDHLLVTTSVMPDWNLFIAAIKPRGTIYPLSMPTGSDISLPFAPIFMSGLTVQGSLVAARSVQRKMLNFAARHEVKPIIERFPLTKDGVEEGMERLRAGKMRYRGVLVADLQ</sequence>
<evidence type="ECO:0000313" key="8">
    <source>
        <dbReference type="Proteomes" id="UP000620124"/>
    </source>
</evidence>
<feature type="domain" description="Enoyl reductase (ER)" evidence="6">
    <location>
        <begin position="46"/>
        <end position="366"/>
    </location>
</feature>
<evidence type="ECO:0000313" key="7">
    <source>
        <dbReference type="EMBL" id="KAF7358057.1"/>
    </source>
</evidence>
<dbReference type="Pfam" id="PF08240">
    <property type="entry name" value="ADH_N"/>
    <property type="match status" value="1"/>
</dbReference>
<dbReference type="PROSITE" id="PS00059">
    <property type="entry name" value="ADH_ZINC"/>
    <property type="match status" value="1"/>
</dbReference>
<organism evidence="7 8">
    <name type="scientific">Mycena venus</name>
    <dbReference type="NCBI Taxonomy" id="2733690"/>
    <lineage>
        <taxon>Eukaryota</taxon>
        <taxon>Fungi</taxon>
        <taxon>Dikarya</taxon>
        <taxon>Basidiomycota</taxon>
        <taxon>Agaricomycotina</taxon>
        <taxon>Agaricomycetes</taxon>
        <taxon>Agaricomycetidae</taxon>
        <taxon>Agaricales</taxon>
        <taxon>Marasmiineae</taxon>
        <taxon>Mycenaceae</taxon>
        <taxon>Mycena</taxon>
    </lineage>
</organism>
<comment type="similarity">
    <text evidence="5">Belongs to the zinc-containing alcohol dehydrogenase family.</text>
</comment>
<dbReference type="SMART" id="SM00829">
    <property type="entry name" value="PKS_ER"/>
    <property type="match status" value="1"/>
</dbReference>
<evidence type="ECO:0000256" key="1">
    <source>
        <dbReference type="ARBA" id="ARBA00001947"/>
    </source>
</evidence>
<dbReference type="Pfam" id="PF00107">
    <property type="entry name" value="ADH_zinc_N"/>
    <property type="match status" value="1"/>
</dbReference>
<dbReference type="FunFam" id="3.40.50.720:FF:000022">
    <property type="entry name" value="Cinnamyl alcohol dehydrogenase"/>
    <property type="match status" value="1"/>
</dbReference>
<evidence type="ECO:0000259" key="6">
    <source>
        <dbReference type="SMART" id="SM00829"/>
    </source>
</evidence>
<proteinExistence type="inferred from homology"/>
<dbReference type="GO" id="GO:0016616">
    <property type="term" value="F:oxidoreductase activity, acting on the CH-OH group of donors, NAD or NADP as acceptor"/>
    <property type="evidence" value="ECO:0007669"/>
    <property type="project" value="InterPro"/>
</dbReference>
<evidence type="ECO:0000256" key="3">
    <source>
        <dbReference type="ARBA" id="ARBA00022833"/>
    </source>
</evidence>
<protein>
    <recommendedName>
        <fullName evidence="6">Enoyl reductase (ER) domain-containing protein</fullName>
    </recommendedName>
</protein>
<dbReference type="Gene3D" id="3.40.50.720">
    <property type="entry name" value="NAD(P)-binding Rossmann-like Domain"/>
    <property type="match status" value="1"/>
</dbReference>
<dbReference type="Proteomes" id="UP000620124">
    <property type="component" value="Unassembled WGS sequence"/>
</dbReference>